<evidence type="ECO:0000313" key="1">
    <source>
        <dbReference type="EMBL" id="GAA4699872.1"/>
    </source>
</evidence>
<comment type="caution">
    <text evidence="1">The sequence shown here is derived from an EMBL/GenBank/DDBJ whole genome shotgun (WGS) entry which is preliminary data.</text>
</comment>
<evidence type="ECO:0000313" key="2">
    <source>
        <dbReference type="Proteomes" id="UP001499974"/>
    </source>
</evidence>
<gene>
    <name evidence="1" type="ORF">GCM10023349_15390</name>
</gene>
<dbReference type="EMBL" id="BAABKM010000002">
    <property type="protein sequence ID" value="GAA4699872.1"/>
    <property type="molecule type" value="Genomic_DNA"/>
</dbReference>
<dbReference type="RefSeq" id="WP_345520658.1">
    <property type="nucleotide sequence ID" value="NZ_BAABKM010000002.1"/>
</dbReference>
<name>A0ABP8X4V1_9ACTN</name>
<dbReference type="Proteomes" id="UP001499974">
    <property type="component" value="Unassembled WGS sequence"/>
</dbReference>
<keyword evidence="2" id="KW-1185">Reference proteome</keyword>
<proteinExistence type="predicted"/>
<organism evidence="1 2">
    <name type="scientific">Nocardioides conyzicola</name>
    <dbReference type="NCBI Taxonomy" id="1651781"/>
    <lineage>
        <taxon>Bacteria</taxon>
        <taxon>Bacillati</taxon>
        <taxon>Actinomycetota</taxon>
        <taxon>Actinomycetes</taxon>
        <taxon>Propionibacteriales</taxon>
        <taxon>Nocardioidaceae</taxon>
        <taxon>Nocardioides</taxon>
    </lineage>
</organism>
<accession>A0ABP8X4V1</accession>
<reference evidence="2" key="1">
    <citation type="journal article" date="2019" name="Int. J. Syst. Evol. Microbiol.">
        <title>The Global Catalogue of Microorganisms (GCM) 10K type strain sequencing project: providing services to taxonomists for standard genome sequencing and annotation.</title>
        <authorList>
            <consortium name="The Broad Institute Genomics Platform"/>
            <consortium name="The Broad Institute Genome Sequencing Center for Infectious Disease"/>
            <person name="Wu L."/>
            <person name="Ma J."/>
        </authorList>
    </citation>
    <scope>NUCLEOTIDE SEQUENCE [LARGE SCALE GENOMIC DNA]</scope>
    <source>
        <strain evidence="2">JCM 18531</strain>
    </source>
</reference>
<sequence length="79" mass="8663">MGSTPKLTPGERQYMAGYDEGRTLALRTGSSAAGHHWLAVHRDADSDRTAFIAGYEWALWDYEDANGLTHAPDKDRAVG</sequence>
<protein>
    <submittedName>
        <fullName evidence="1">Uncharacterized protein</fullName>
    </submittedName>
</protein>